<keyword evidence="3" id="KW-1185">Reference proteome</keyword>
<evidence type="ECO:0000313" key="2">
    <source>
        <dbReference type="EMBL" id="CQR48610.1"/>
    </source>
</evidence>
<evidence type="ECO:0000256" key="1">
    <source>
        <dbReference type="SAM" id="Phobius"/>
    </source>
</evidence>
<keyword evidence="1" id="KW-0472">Membrane</keyword>
<organism evidence="2 3">
    <name type="scientific">Haloferax massiliensis</name>
    <dbReference type="NCBI Taxonomy" id="1476858"/>
    <lineage>
        <taxon>Archaea</taxon>
        <taxon>Methanobacteriati</taxon>
        <taxon>Methanobacteriota</taxon>
        <taxon>Stenosarchaea group</taxon>
        <taxon>Halobacteria</taxon>
        <taxon>Halobacteriales</taxon>
        <taxon>Haloferacaceae</taxon>
        <taxon>Haloferax</taxon>
    </lineage>
</organism>
<dbReference type="InterPro" id="IPR007404">
    <property type="entry name" value="YdjM-like"/>
</dbReference>
<evidence type="ECO:0008006" key="4">
    <source>
        <dbReference type="Google" id="ProtNLM"/>
    </source>
</evidence>
<dbReference type="Pfam" id="PF04307">
    <property type="entry name" value="YdjM"/>
    <property type="match status" value="1"/>
</dbReference>
<dbReference type="EMBL" id="CSTE01000001">
    <property type="protein sequence ID" value="CQR48610.1"/>
    <property type="molecule type" value="Genomic_DNA"/>
</dbReference>
<feature type="transmembrane region" description="Helical" evidence="1">
    <location>
        <begin position="149"/>
        <end position="166"/>
    </location>
</feature>
<dbReference type="Proteomes" id="UP000198902">
    <property type="component" value="Unassembled WGS sequence"/>
</dbReference>
<protein>
    <recommendedName>
        <fullName evidence="4">Inner membrane protein YbcI</fullName>
    </recommendedName>
</protein>
<dbReference type="AlphaFoldDB" id="A0A0D6JLV5"/>
<keyword evidence="1" id="KW-1133">Transmembrane helix</keyword>
<reference evidence="3" key="1">
    <citation type="submission" date="2015-03" db="EMBL/GenBank/DDBJ databases">
        <authorList>
            <person name="Urmite Genomes"/>
        </authorList>
    </citation>
    <scope>NUCLEOTIDE SEQUENCE [LARGE SCALE GENOMIC DNA]</scope>
    <source>
        <strain evidence="3">Arc-Hr</strain>
    </source>
</reference>
<feature type="transmembrane region" description="Helical" evidence="1">
    <location>
        <begin position="60"/>
        <end position="82"/>
    </location>
</feature>
<dbReference type="RefSeq" id="WP_089776683.1">
    <property type="nucleotide sequence ID" value="NZ_CABLRR010000001.1"/>
</dbReference>
<sequence length="175" mass="19472">MFPIGHLALGYLSVALFRVGRRRPLPTEWTLAAALVGSQLPDLIDKPLAYYGVLVSGRSLGHSLLVMLPVLVVIVGVGYRLGYDEHATALVVATLSHYLGDTYRALLAGDWSAMQFLLWPLFPATDYPADSIPPWVRVLESLGDPRYNLQYALAVVAFGIWLINRLDRRRARAER</sequence>
<name>A0A0D6JLV5_9EURY</name>
<evidence type="ECO:0000313" key="3">
    <source>
        <dbReference type="Proteomes" id="UP000198902"/>
    </source>
</evidence>
<dbReference type="OrthoDB" id="200338at2157"/>
<accession>A0A0D6JLV5</accession>
<proteinExistence type="predicted"/>
<keyword evidence="1" id="KW-0812">Transmembrane</keyword>
<gene>
    <name evidence="2" type="ORF">BN996_00057</name>
</gene>